<gene>
    <name evidence="2" type="ORF">I8J34_03815</name>
</gene>
<evidence type="ECO:0000313" key="3">
    <source>
        <dbReference type="Proteomes" id="UP000694660"/>
    </source>
</evidence>
<organism evidence="2 3">
    <name type="scientific">Denitromonas iodatirespirans</name>
    <dbReference type="NCBI Taxonomy" id="2795389"/>
    <lineage>
        <taxon>Bacteria</taxon>
        <taxon>Pseudomonadati</taxon>
        <taxon>Pseudomonadota</taxon>
        <taxon>Betaproteobacteria</taxon>
        <taxon>Rhodocyclales</taxon>
        <taxon>Zoogloeaceae</taxon>
        <taxon>Denitromonas</taxon>
    </lineage>
</organism>
<dbReference type="EMBL" id="JAEKFT010000003">
    <property type="protein sequence ID" value="MBT0960292.1"/>
    <property type="molecule type" value="Genomic_DNA"/>
</dbReference>
<evidence type="ECO:0000259" key="1">
    <source>
        <dbReference type="Pfam" id="PF13490"/>
    </source>
</evidence>
<proteinExistence type="predicted"/>
<protein>
    <submittedName>
        <fullName evidence="2">Zf-HC2 domain-containing protein</fullName>
    </submittedName>
</protein>
<dbReference type="RefSeq" id="WP_214360044.1">
    <property type="nucleotide sequence ID" value="NZ_JAEKFT010000003.1"/>
</dbReference>
<dbReference type="Proteomes" id="UP000694660">
    <property type="component" value="Unassembled WGS sequence"/>
</dbReference>
<keyword evidence="3" id="KW-1185">Reference proteome</keyword>
<sequence>MKMMNCRDAAQLMSERYERTLSLRERLSLRVHTAMCDGCSNYGKHLDVLRQATARLREGKTGGDH</sequence>
<dbReference type="Pfam" id="PF13490">
    <property type="entry name" value="zf-HC2"/>
    <property type="match status" value="1"/>
</dbReference>
<dbReference type="InterPro" id="IPR027383">
    <property type="entry name" value="Znf_put"/>
</dbReference>
<comment type="caution">
    <text evidence="2">The sequence shown here is derived from an EMBL/GenBank/DDBJ whole genome shotgun (WGS) entry which is preliminary data.</text>
</comment>
<name>A0A944HA74_DENI1</name>
<evidence type="ECO:0000313" key="2">
    <source>
        <dbReference type="EMBL" id="MBT0960292.1"/>
    </source>
</evidence>
<accession>A0A944HA74</accession>
<feature type="domain" description="Putative zinc-finger" evidence="1">
    <location>
        <begin position="6"/>
        <end position="39"/>
    </location>
</feature>
<dbReference type="AlphaFoldDB" id="A0A944HA74"/>
<reference evidence="3" key="1">
    <citation type="journal article" date="2022" name="ISME J.">
        <title>Genetic and phylogenetic analysis of dissimilatory iodate-reducing bacteria identifies potential niches across the world's oceans.</title>
        <authorList>
            <person name="Reyes-Umana V."/>
            <person name="Henning Z."/>
            <person name="Lee K."/>
            <person name="Barnum T.P."/>
            <person name="Coates J.D."/>
        </authorList>
    </citation>
    <scope>NUCLEOTIDE SEQUENCE [LARGE SCALE GENOMIC DNA]</scope>
    <source>
        <strain evidence="3">IR12</strain>
    </source>
</reference>